<dbReference type="Pfam" id="PF08512">
    <property type="entry name" value="Rttp106-like_middle"/>
    <property type="match status" value="1"/>
</dbReference>
<dbReference type="InParanoid" id="A0A165SFS4"/>
<feature type="compositionally biased region" description="Acidic residues" evidence="3">
    <location>
        <begin position="410"/>
        <end position="431"/>
    </location>
</feature>
<gene>
    <name evidence="5" type="ORF">NEOLEDRAFT_1066134</name>
</gene>
<dbReference type="EMBL" id="KV425574">
    <property type="protein sequence ID" value="KZT25092.1"/>
    <property type="molecule type" value="Genomic_DNA"/>
</dbReference>
<dbReference type="Proteomes" id="UP000076761">
    <property type="component" value="Unassembled WGS sequence"/>
</dbReference>
<feature type="region of interest" description="Disordered" evidence="3">
    <location>
        <begin position="384"/>
        <end position="491"/>
    </location>
</feature>
<dbReference type="SMART" id="SM01287">
    <property type="entry name" value="Rtt106"/>
    <property type="match status" value="1"/>
</dbReference>
<accession>A0A165SFS4</accession>
<dbReference type="STRING" id="1314782.A0A165SFS4"/>
<evidence type="ECO:0000313" key="6">
    <source>
        <dbReference type="Proteomes" id="UP000076761"/>
    </source>
</evidence>
<proteinExistence type="inferred from homology"/>
<feature type="compositionally biased region" description="Basic and acidic residues" evidence="3">
    <location>
        <begin position="77"/>
        <end position="100"/>
    </location>
</feature>
<comment type="similarity">
    <text evidence="1">Belongs to the RTT106 family.</text>
</comment>
<dbReference type="PANTHER" id="PTHR45849:SF3">
    <property type="entry name" value="HISTONE CHAPERONE RTT106"/>
    <property type="match status" value="1"/>
</dbReference>
<dbReference type="AlphaFoldDB" id="A0A165SFS4"/>
<evidence type="ECO:0000256" key="2">
    <source>
        <dbReference type="ARBA" id="ARBA00025370"/>
    </source>
</evidence>
<evidence type="ECO:0000256" key="1">
    <source>
        <dbReference type="ARBA" id="ARBA00006159"/>
    </source>
</evidence>
<feature type="domain" description="Histone chaperone RTT106/FACT complex subunit SPT16-like middle" evidence="4">
    <location>
        <begin position="269"/>
        <end position="382"/>
    </location>
</feature>
<sequence>MSGNFSYIHVLQSSLPKGYIADLTEDTQSIETLKLIDYVLRFTCGGACPDDASDKTRKEWDAKQEAVKKALQALSQDKPDGKRKREEDVDVTPEAKRTRVSEDNEDAPLYTLHAISVSSPIRKKVDITIHDRSLRLVHPSTTVSVSRSSVTHAFLVPTRGKAKPHWTVVVLTDDLSESAKVIASSTQKTKTPEKTQIVFGIEAAPSAAFMTSTYSTPDAPLKETYPKNTPALPVLRVFLERLGVVVHEPSTSVFKSTIPDMMNPGESGSPSLTAYLGAKPGTLYFFDSGLLWGETKPFMWWPLEELAPIEEDEGSLRGGVRVVWAGGRLCTIVLSRGMEDGEEDGKQELDEGEETHLGMVDAKEKEGVEEWVRKHKRWFGKGRVGRGAAAAATNGVDKGKGKAVAVNGKEEEDVGDSSDDEEDEDFEDDSGSDGGSPSESSSDEGGGEEGGGQEEEEDEEGEEDEDAEGEDEEESEMDPARHPLLRPGAMPKMSKGVIDMVAGIVEQEFLGVGDDQADDEEDELDD</sequence>
<reference evidence="5 6" key="1">
    <citation type="journal article" date="2016" name="Mol. Biol. Evol.">
        <title>Comparative Genomics of Early-Diverging Mushroom-Forming Fungi Provides Insights into the Origins of Lignocellulose Decay Capabilities.</title>
        <authorList>
            <person name="Nagy L.G."/>
            <person name="Riley R."/>
            <person name="Tritt A."/>
            <person name="Adam C."/>
            <person name="Daum C."/>
            <person name="Floudas D."/>
            <person name="Sun H."/>
            <person name="Yadav J.S."/>
            <person name="Pangilinan J."/>
            <person name="Larsson K.H."/>
            <person name="Matsuura K."/>
            <person name="Barry K."/>
            <person name="Labutti K."/>
            <person name="Kuo R."/>
            <person name="Ohm R.A."/>
            <person name="Bhattacharya S.S."/>
            <person name="Shirouzu T."/>
            <person name="Yoshinaga Y."/>
            <person name="Martin F.M."/>
            <person name="Grigoriev I.V."/>
            <person name="Hibbett D.S."/>
        </authorList>
    </citation>
    <scope>NUCLEOTIDE SEQUENCE [LARGE SCALE GENOMIC DNA]</scope>
    <source>
        <strain evidence="5 6">HHB14362 ss-1</strain>
    </source>
</reference>
<dbReference type="GO" id="GO:0042393">
    <property type="term" value="F:histone binding"/>
    <property type="evidence" value="ECO:0007669"/>
    <property type="project" value="TreeGrafter"/>
</dbReference>
<dbReference type="Gene3D" id="2.30.29.30">
    <property type="entry name" value="Pleckstrin-homology domain (PH domain)/Phosphotyrosine-binding domain (PTB)"/>
    <property type="match status" value="1"/>
</dbReference>
<dbReference type="OrthoDB" id="75754at2759"/>
<organism evidence="5 6">
    <name type="scientific">Neolentinus lepideus HHB14362 ss-1</name>
    <dbReference type="NCBI Taxonomy" id="1314782"/>
    <lineage>
        <taxon>Eukaryota</taxon>
        <taxon>Fungi</taxon>
        <taxon>Dikarya</taxon>
        <taxon>Basidiomycota</taxon>
        <taxon>Agaricomycotina</taxon>
        <taxon>Agaricomycetes</taxon>
        <taxon>Gloeophyllales</taxon>
        <taxon>Gloeophyllaceae</taxon>
        <taxon>Neolentinus</taxon>
    </lineage>
</organism>
<feature type="compositionally biased region" description="Acidic residues" evidence="3">
    <location>
        <begin position="441"/>
        <end position="477"/>
    </location>
</feature>
<protein>
    <recommendedName>
        <fullName evidence="4">Histone chaperone RTT106/FACT complex subunit SPT16-like middle domain-containing protein</fullName>
    </recommendedName>
</protein>
<feature type="compositionally biased region" description="Low complexity" evidence="3">
    <location>
        <begin position="386"/>
        <end position="407"/>
    </location>
</feature>
<keyword evidence="6" id="KW-1185">Reference proteome</keyword>
<evidence type="ECO:0000256" key="3">
    <source>
        <dbReference type="SAM" id="MobiDB-lite"/>
    </source>
</evidence>
<evidence type="ECO:0000259" key="4">
    <source>
        <dbReference type="SMART" id="SM01287"/>
    </source>
</evidence>
<comment type="function">
    <text evidence="2">Component of the FACT complex, a general chromatin factor that acts to reorganize nucleosomes. The FACT complex is involved in multiple processes that require DNA as a template such as mRNA elongation, DNA replication and DNA repair. During transcription elongation the FACT complex acts as a histone chaperone that both destabilizes and restores nucleosomal structure. It facilitates the passage of RNA polymerase II and transcription by promoting the dissociation of one histone H2A-H2B dimer from the nucleosome, then subsequently promotes the reestablishment of the nucleosome following the passage of RNA polymerase II.</text>
</comment>
<feature type="region of interest" description="Disordered" evidence="3">
    <location>
        <begin position="73"/>
        <end position="100"/>
    </location>
</feature>
<dbReference type="InterPro" id="IPR011993">
    <property type="entry name" value="PH-like_dom_sf"/>
</dbReference>
<evidence type="ECO:0000313" key="5">
    <source>
        <dbReference type="EMBL" id="KZT25092.1"/>
    </source>
</evidence>
<dbReference type="GO" id="GO:0031491">
    <property type="term" value="F:nucleosome binding"/>
    <property type="evidence" value="ECO:0007669"/>
    <property type="project" value="TreeGrafter"/>
</dbReference>
<name>A0A165SFS4_9AGAM</name>
<dbReference type="PANTHER" id="PTHR45849">
    <property type="entry name" value="FACT COMPLEX SUBUNIT SSRP1"/>
    <property type="match status" value="1"/>
</dbReference>
<dbReference type="InterPro" id="IPR050454">
    <property type="entry name" value="RTT106/SSRP1_HistChap/FACT"/>
</dbReference>
<dbReference type="SUPFAM" id="SSF50729">
    <property type="entry name" value="PH domain-like"/>
    <property type="match status" value="1"/>
</dbReference>
<dbReference type="InterPro" id="IPR013719">
    <property type="entry name" value="RTT106/SPT16-like_middle_dom"/>
</dbReference>